<keyword evidence="6" id="KW-1185">Reference proteome</keyword>
<evidence type="ECO:0000313" key="6">
    <source>
        <dbReference type="Proteomes" id="UP000748025"/>
    </source>
</evidence>
<dbReference type="AlphaFoldDB" id="A0A9P7NFG8"/>
<dbReference type="PANTHER" id="PTHR44942">
    <property type="entry name" value="METHYLTRANSF_11 DOMAIN-CONTAINING PROTEIN"/>
    <property type="match status" value="1"/>
</dbReference>
<dbReference type="Proteomes" id="UP000748025">
    <property type="component" value="Unassembled WGS sequence"/>
</dbReference>
<evidence type="ECO:0000256" key="3">
    <source>
        <dbReference type="ARBA" id="ARBA00022679"/>
    </source>
</evidence>
<dbReference type="GO" id="GO:0032259">
    <property type="term" value="P:methylation"/>
    <property type="evidence" value="ECO:0007669"/>
    <property type="project" value="UniProtKB-KW"/>
</dbReference>
<dbReference type="OrthoDB" id="10027013at2759"/>
<feature type="domain" description="Methyltransferase type 11" evidence="4">
    <location>
        <begin position="57"/>
        <end position="149"/>
    </location>
</feature>
<dbReference type="InterPro" id="IPR051052">
    <property type="entry name" value="Diverse_substrate_MTase"/>
</dbReference>
<evidence type="ECO:0000259" key="4">
    <source>
        <dbReference type="Pfam" id="PF08241"/>
    </source>
</evidence>
<dbReference type="Gene3D" id="3.40.50.150">
    <property type="entry name" value="Vaccinia Virus protein VP39"/>
    <property type="match status" value="1"/>
</dbReference>
<accession>A0A9P7NFG8</accession>
<name>A0A9P7NFG8_9HYPO</name>
<organism evidence="5 6">
    <name type="scientific">Claviceps pusilla</name>
    <dbReference type="NCBI Taxonomy" id="123648"/>
    <lineage>
        <taxon>Eukaryota</taxon>
        <taxon>Fungi</taxon>
        <taxon>Dikarya</taxon>
        <taxon>Ascomycota</taxon>
        <taxon>Pezizomycotina</taxon>
        <taxon>Sordariomycetes</taxon>
        <taxon>Hypocreomycetidae</taxon>
        <taxon>Hypocreales</taxon>
        <taxon>Clavicipitaceae</taxon>
        <taxon>Claviceps</taxon>
    </lineage>
</organism>
<sequence length="322" mass="35100">MEKTTVASSGYASNVFAKNKDFWNNYLEGRPTAPPCFFERLFRYHEAHHGHFGTVHDVGAGNGPYASVLRSKFAHVIVSDIAAENVALAEKRLGADGFSYRVSRLEDGDDILPGSVDMVFATNVLHFCDQDVALKAVARQLRPGGTFACAAFGAAQFADARVQDIYTRIGHAGARILLGTLHDPEKLVRAMDRTQGDYNVAPLNQGLFLPGAQRVSLNMPVGGITSPLPPEMEVAQRDPSYVGANDVLVHEEEDGWSFVMDIGQIRAHVESFPFGKDVASVLGPLWREMEDAVQGRRIGGYWPAKIILATRNDATVDLGVSE</sequence>
<evidence type="ECO:0000313" key="5">
    <source>
        <dbReference type="EMBL" id="KAG6016314.1"/>
    </source>
</evidence>
<dbReference type="InterPro" id="IPR013216">
    <property type="entry name" value="Methyltransf_11"/>
</dbReference>
<comment type="caution">
    <text evidence="5">The sequence shown here is derived from an EMBL/GenBank/DDBJ whole genome shotgun (WGS) entry which is preliminary data.</text>
</comment>
<keyword evidence="3" id="KW-0808">Transferase</keyword>
<reference evidence="5" key="1">
    <citation type="journal article" date="2020" name="bioRxiv">
        <title>Whole genome comparisons of ergot fungi reveals the divergence and evolution of species within the genus Claviceps are the result of varying mechanisms driving genome evolution and host range expansion.</title>
        <authorList>
            <person name="Wyka S.A."/>
            <person name="Mondo S.J."/>
            <person name="Liu M."/>
            <person name="Dettman J."/>
            <person name="Nalam V."/>
            <person name="Broders K.D."/>
        </authorList>
    </citation>
    <scope>NUCLEOTIDE SEQUENCE</scope>
    <source>
        <strain evidence="5">CCC 602</strain>
    </source>
</reference>
<protein>
    <recommendedName>
        <fullName evidence="4">Methyltransferase type 11 domain-containing protein</fullName>
    </recommendedName>
</protein>
<proteinExistence type="inferred from homology"/>
<dbReference type="EMBL" id="SRPW01000258">
    <property type="protein sequence ID" value="KAG6016314.1"/>
    <property type="molecule type" value="Genomic_DNA"/>
</dbReference>
<dbReference type="InterPro" id="IPR029063">
    <property type="entry name" value="SAM-dependent_MTases_sf"/>
</dbReference>
<dbReference type="SUPFAM" id="SSF53335">
    <property type="entry name" value="S-adenosyl-L-methionine-dependent methyltransferases"/>
    <property type="match status" value="1"/>
</dbReference>
<comment type="similarity">
    <text evidence="1">Belongs to the methyltransferase superfamily.</text>
</comment>
<evidence type="ECO:0000256" key="2">
    <source>
        <dbReference type="ARBA" id="ARBA00022603"/>
    </source>
</evidence>
<dbReference type="GO" id="GO:0008757">
    <property type="term" value="F:S-adenosylmethionine-dependent methyltransferase activity"/>
    <property type="evidence" value="ECO:0007669"/>
    <property type="project" value="InterPro"/>
</dbReference>
<dbReference type="PANTHER" id="PTHR44942:SF4">
    <property type="entry name" value="METHYLTRANSFERASE TYPE 11 DOMAIN-CONTAINING PROTEIN"/>
    <property type="match status" value="1"/>
</dbReference>
<evidence type="ECO:0000256" key="1">
    <source>
        <dbReference type="ARBA" id="ARBA00008361"/>
    </source>
</evidence>
<gene>
    <name evidence="5" type="ORF">E4U43_003923</name>
</gene>
<dbReference type="Pfam" id="PF08241">
    <property type="entry name" value="Methyltransf_11"/>
    <property type="match status" value="1"/>
</dbReference>
<dbReference type="CDD" id="cd02440">
    <property type="entry name" value="AdoMet_MTases"/>
    <property type="match status" value="1"/>
</dbReference>
<keyword evidence="2" id="KW-0489">Methyltransferase</keyword>